<proteinExistence type="inferred from homology"/>
<dbReference type="CDD" id="cd16913">
    <property type="entry name" value="YkuD_like"/>
    <property type="match status" value="1"/>
</dbReference>
<feature type="active site" description="Proton donor/acceptor" evidence="7">
    <location>
        <position position="149"/>
    </location>
</feature>
<name>A0A557S9Y9_9GAMM</name>
<evidence type="ECO:0000256" key="2">
    <source>
        <dbReference type="ARBA" id="ARBA00005992"/>
    </source>
</evidence>
<dbReference type="PANTHER" id="PTHR36699:SF1">
    <property type="entry name" value="L,D-TRANSPEPTIDASE YAFK-RELATED"/>
    <property type="match status" value="1"/>
</dbReference>
<reference evidence="9 10" key="1">
    <citation type="submission" date="2019-07" db="EMBL/GenBank/DDBJ databases">
        <title>The pathways for chlorine oxyanion respiration interact through the shared metabolite chlorate.</title>
        <authorList>
            <person name="Barnum T.P."/>
            <person name="Cheng Y."/>
            <person name="Hill K.A."/>
            <person name="Lucas L.N."/>
            <person name="Carlson H.K."/>
            <person name="Coates J.D."/>
        </authorList>
    </citation>
    <scope>NUCLEOTIDE SEQUENCE [LARGE SCALE GENOMIC DNA]</scope>
    <source>
        <strain evidence="9 10">BK-1</strain>
    </source>
</reference>
<dbReference type="RefSeq" id="WP_144359084.1">
    <property type="nucleotide sequence ID" value="NZ_VMNH01000011.1"/>
</dbReference>
<evidence type="ECO:0000259" key="8">
    <source>
        <dbReference type="PROSITE" id="PS52029"/>
    </source>
</evidence>
<dbReference type="OrthoDB" id="9809748at2"/>
<dbReference type="InterPro" id="IPR038063">
    <property type="entry name" value="Transpep_catalytic_dom"/>
</dbReference>
<evidence type="ECO:0000256" key="3">
    <source>
        <dbReference type="ARBA" id="ARBA00022679"/>
    </source>
</evidence>
<keyword evidence="6 7" id="KW-0961">Cell wall biogenesis/degradation</keyword>
<dbReference type="GO" id="GO:0004180">
    <property type="term" value="F:carboxypeptidase activity"/>
    <property type="evidence" value="ECO:0007669"/>
    <property type="project" value="UniProtKB-ARBA"/>
</dbReference>
<dbReference type="GO" id="GO:0016740">
    <property type="term" value="F:transferase activity"/>
    <property type="evidence" value="ECO:0007669"/>
    <property type="project" value="UniProtKB-KW"/>
</dbReference>
<feature type="active site" description="Nucleophile" evidence="7">
    <location>
        <position position="157"/>
    </location>
</feature>
<gene>
    <name evidence="9" type="ORF">FHP88_10775</name>
</gene>
<dbReference type="SUPFAM" id="SSF141523">
    <property type="entry name" value="L,D-transpeptidase catalytic domain-like"/>
    <property type="match status" value="1"/>
</dbReference>
<evidence type="ECO:0000313" key="9">
    <source>
        <dbReference type="EMBL" id="TVO74245.1"/>
    </source>
</evidence>
<accession>A0A557S9Y9</accession>
<dbReference type="EMBL" id="VMNH01000011">
    <property type="protein sequence ID" value="TVO74245.1"/>
    <property type="molecule type" value="Genomic_DNA"/>
</dbReference>
<dbReference type="AlphaFoldDB" id="A0A557S9Y9"/>
<keyword evidence="3" id="KW-0808">Transferase</keyword>
<comment type="similarity">
    <text evidence="2">Belongs to the YkuD family.</text>
</comment>
<dbReference type="Proteomes" id="UP000316649">
    <property type="component" value="Unassembled WGS sequence"/>
</dbReference>
<evidence type="ECO:0000256" key="6">
    <source>
        <dbReference type="ARBA" id="ARBA00023316"/>
    </source>
</evidence>
<protein>
    <recommendedName>
        <fullName evidence="8">L,D-TPase catalytic domain-containing protein</fullName>
    </recommendedName>
</protein>
<evidence type="ECO:0000256" key="5">
    <source>
        <dbReference type="ARBA" id="ARBA00022984"/>
    </source>
</evidence>
<dbReference type="UniPathway" id="UPA00219"/>
<dbReference type="GO" id="GO:0009252">
    <property type="term" value="P:peptidoglycan biosynthetic process"/>
    <property type="evidence" value="ECO:0007669"/>
    <property type="project" value="UniProtKB-UniPathway"/>
</dbReference>
<dbReference type="PANTHER" id="PTHR36699">
    <property type="entry name" value="LD-TRANSPEPTIDASE"/>
    <property type="match status" value="1"/>
</dbReference>
<dbReference type="InterPro" id="IPR005490">
    <property type="entry name" value="LD_TPept_cat_dom"/>
</dbReference>
<comment type="pathway">
    <text evidence="1 7">Cell wall biogenesis; peptidoglycan biosynthesis.</text>
</comment>
<comment type="caution">
    <text evidence="9">The sequence shown here is derived from an EMBL/GenBank/DDBJ whole genome shotgun (WGS) entry which is preliminary data.</text>
</comment>
<evidence type="ECO:0000256" key="1">
    <source>
        <dbReference type="ARBA" id="ARBA00004752"/>
    </source>
</evidence>
<dbReference type="GO" id="GO:0008360">
    <property type="term" value="P:regulation of cell shape"/>
    <property type="evidence" value="ECO:0007669"/>
    <property type="project" value="UniProtKB-UniRule"/>
</dbReference>
<dbReference type="PROSITE" id="PS52029">
    <property type="entry name" value="LD_TPASE"/>
    <property type="match status" value="1"/>
</dbReference>
<keyword evidence="10" id="KW-1185">Reference proteome</keyword>
<sequence>MILIILNLFAPARSHALEQRLTIDDVLGLYQEKVQQRLKPRFDFADVDWPPEKVALVAFKDTRLLELWAYTAGRWQHIKDYRVKGMSGTRGPKLREGDYQVPEGSYGIELLNPNSAYHLSLKLDYPNAYDRQQAEQDGRVDLGGDIFIHGGRSSKGCLALGDRAAEELFIMAAMIGEQNVSVLITPRDFRFRPQLPVADNLPAWTGELNTRISSHLRRFPLADKRSW</sequence>
<dbReference type="GO" id="GO:0071555">
    <property type="term" value="P:cell wall organization"/>
    <property type="evidence" value="ECO:0007669"/>
    <property type="project" value="UniProtKB-UniRule"/>
</dbReference>
<evidence type="ECO:0000313" key="10">
    <source>
        <dbReference type="Proteomes" id="UP000316649"/>
    </source>
</evidence>
<organism evidence="9 10">
    <name type="scientific">Sedimenticola selenatireducens</name>
    <dbReference type="NCBI Taxonomy" id="191960"/>
    <lineage>
        <taxon>Bacteria</taxon>
        <taxon>Pseudomonadati</taxon>
        <taxon>Pseudomonadota</taxon>
        <taxon>Gammaproteobacteria</taxon>
        <taxon>Chromatiales</taxon>
        <taxon>Sedimenticolaceae</taxon>
        <taxon>Sedimenticola</taxon>
    </lineage>
</organism>
<dbReference type="Pfam" id="PF03734">
    <property type="entry name" value="YkuD"/>
    <property type="match status" value="1"/>
</dbReference>
<evidence type="ECO:0000256" key="7">
    <source>
        <dbReference type="PROSITE-ProRule" id="PRU01373"/>
    </source>
</evidence>
<evidence type="ECO:0000256" key="4">
    <source>
        <dbReference type="ARBA" id="ARBA00022960"/>
    </source>
</evidence>
<keyword evidence="5 7" id="KW-0573">Peptidoglycan synthesis</keyword>
<keyword evidence="4 7" id="KW-0133">Cell shape</keyword>
<feature type="domain" description="L,D-TPase catalytic" evidence="8">
    <location>
        <begin position="54"/>
        <end position="185"/>
    </location>
</feature>